<evidence type="ECO:0000256" key="5">
    <source>
        <dbReference type="ARBA" id="ARBA00023211"/>
    </source>
</evidence>
<dbReference type="PANTHER" id="PTHR12112">
    <property type="entry name" value="BNIP - RELATED"/>
    <property type="match status" value="1"/>
</dbReference>
<dbReference type="InterPro" id="IPR038222">
    <property type="entry name" value="DHHA2_dom_sf"/>
</dbReference>
<keyword evidence="7" id="KW-1185">Reference proteome</keyword>
<protein>
    <submittedName>
        <fullName evidence="6">Uncharacterized protein</fullName>
    </submittedName>
</protein>
<evidence type="ECO:0000313" key="6">
    <source>
        <dbReference type="EnsemblMetazoa" id="AALB015649-PA"/>
    </source>
</evidence>
<evidence type="ECO:0000256" key="4">
    <source>
        <dbReference type="ARBA" id="ARBA00022801"/>
    </source>
</evidence>
<dbReference type="Gene3D" id="3.10.310.20">
    <property type="entry name" value="DHHA2 domain"/>
    <property type="match status" value="1"/>
</dbReference>
<dbReference type="Pfam" id="PF02833">
    <property type="entry name" value="DHHA2"/>
    <property type="match status" value="1"/>
</dbReference>
<keyword evidence="5" id="KW-0464">Manganese</keyword>
<dbReference type="Gene3D" id="3.90.1640.10">
    <property type="entry name" value="inorganic pyrophosphatase (n-terminal core)"/>
    <property type="match status" value="1"/>
</dbReference>
<sequence>MHSYLQQCRGLLQRVTPKIVVIGNESCDLDSAVSALALAYHLHCTPEALQPRYPKDTVVVPVLNVVRNELPLKTEVTYYLKQQRIALNELICSDEIEWENEPNNLDLVLVDHHLTKLTNHRIAGIIDHRPVDGAAQFNSAVFRTIELVGSCATLVGRELMKIFQEKLVPGYADALELLYGAIVLDTVNFSKEADKAKQLDHDVAEFIEKNVKNIRPEECSGYRESLFKSLVAARSDVSQLNAFQLLFKDLKILNQNGRTVALPGFPMAVQEYLKLSECSQHLHQFACSTQSNVVLLLGMKVLPDGSVRRDIGIIPIDDTPLAEKIISALLEQQNISFGLERIETNFVNGAVFFQQHNLKASRKQLIPIVKSVLDSL</sequence>
<reference evidence="6" key="2">
    <citation type="submission" date="2022-08" db="UniProtKB">
        <authorList>
            <consortium name="EnsemblMetazoa"/>
        </authorList>
    </citation>
    <scope>IDENTIFICATION</scope>
    <source>
        <strain evidence="6">STECLA/ALBI9_A</strain>
    </source>
</reference>
<dbReference type="EnsemblMetazoa" id="AALB015649-RA">
    <property type="protein sequence ID" value="AALB015649-PA"/>
    <property type="gene ID" value="AALB015649"/>
</dbReference>
<dbReference type="GO" id="GO:0005737">
    <property type="term" value="C:cytoplasm"/>
    <property type="evidence" value="ECO:0007669"/>
    <property type="project" value="InterPro"/>
</dbReference>
<dbReference type="CTD" id="18936"/>
<name>A0A182G070_ANOAL</name>
<dbReference type="RefSeq" id="XP_035780173.1">
    <property type="nucleotide sequence ID" value="XM_035924280.1"/>
</dbReference>
<dbReference type="Proteomes" id="UP000069272">
    <property type="component" value="Chromosome 2R"/>
</dbReference>
<dbReference type="GO" id="GO:0004309">
    <property type="term" value="F:exopolyphosphatase activity"/>
    <property type="evidence" value="ECO:0007669"/>
    <property type="project" value="TreeGrafter"/>
</dbReference>
<dbReference type="InterPro" id="IPR004097">
    <property type="entry name" value="DHHA2"/>
</dbReference>
<evidence type="ECO:0000256" key="1">
    <source>
        <dbReference type="ARBA" id="ARBA00001936"/>
    </source>
</evidence>
<dbReference type="InterPro" id="IPR001667">
    <property type="entry name" value="DDH_dom"/>
</dbReference>
<dbReference type="OrthoDB" id="374045at2759"/>
<evidence type="ECO:0000256" key="2">
    <source>
        <dbReference type="ARBA" id="ARBA00010331"/>
    </source>
</evidence>
<comment type="similarity">
    <text evidence="2">Belongs to the PPase class C family. Prune subfamily.</text>
</comment>
<dbReference type="GeneID" id="118460176"/>
<dbReference type="KEGG" id="aali:118460176"/>
<dbReference type="VEuPathDB" id="VectorBase:AALB20_035033"/>
<dbReference type="Pfam" id="PF01368">
    <property type="entry name" value="DHH"/>
    <property type="match status" value="1"/>
</dbReference>
<organism evidence="6 7">
    <name type="scientific">Anopheles albimanus</name>
    <name type="common">New world malaria mosquito</name>
    <dbReference type="NCBI Taxonomy" id="7167"/>
    <lineage>
        <taxon>Eukaryota</taxon>
        <taxon>Metazoa</taxon>
        <taxon>Ecdysozoa</taxon>
        <taxon>Arthropoda</taxon>
        <taxon>Hexapoda</taxon>
        <taxon>Insecta</taxon>
        <taxon>Pterygota</taxon>
        <taxon>Neoptera</taxon>
        <taxon>Endopterygota</taxon>
        <taxon>Diptera</taxon>
        <taxon>Nematocera</taxon>
        <taxon>Culicoidea</taxon>
        <taxon>Culicidae</taxon>
        <taxon>Anophelinae</taxon>
        <taxon>Anopheles</taxon>
    </lineage>
</organism>
<proteinExistence type="inferred from homology"/>
<dbReference type="STRING" id="7167.A0A182G070"/>
<evidence type="ECO:0000313" key="7">
    <source>
        <dbReference type="Proteomes" id="UP000069272"/>
    </source>
</evidence>
<dbReference type="PANTHER" id="PTHR12112:SF39">
    <property type="entry name" value="EG:152A3.5 PROTEIN (FBGN0003116_PN PROTEIN)"/>
    <property type="match status" value="1"/>
</dbReference>
<keyword evidence="4" id="KW-0378">Hydrolase</keyword>
<evidence type="ECO:0000256" key="3">
    <source>
        <dbReference type="ARBA" id="ARBA00022723"/>
    </source>
</evidence>
<dbReference type="SUPFAM" id="SSF64182">
    <property type="entry name" value="DHH phosphoesterases"/>
    <property type="match status" value="1"/>
</dbReference>
<accession>A0A182G070</accession>
<keyword evidence="3" id="KW-0479">Metal-binding</keyword>
<dbReference type="InterPro" id="IPR038763">
    <property type="entry name" value="DHH_sf"/>
</dbReference>
<dbReference type="VEuPathDB" id="VectorBase:AALB015649"/>
<comment type="cofactor">
    <cofactor evidence="1">
        <name>Mn(2+)</name>
        <dbReference type="ChEBI" id="CHEBI:29035"/>
    </cofactor>
</comment>
<dbReference type="SMART" id="SM01131">
    <property type="entry name" value="DHHA2"/>
    <property type="match status" value="1"/>
</dbReference>
<dbReference type="AlphaFoldDB" id="A0A182G070"/>
<reference evidence="6 7" key="1">
    <citation type="journal article" date="2017" name="G3 (Bethesda)">
        <title>The Physical Genome Mapping of Anopheles albimanus Corrected Scaffold Misassemblies and Identified Interarm Rearrangements in Genus Anopheles.</title>
        <authorList>
            <person name="Artemov G.N."/>
            <person name="Peery A.N."/>
            <person name="Jiang X."/>
            <person name="Tu Z."/>
            <person name="Stegniy V.N."/>
            <person name="Sharakhova M.V."/>
            <person name="Sharakhov I.V."/>
        </authorList>
    </citation>
    <scope>NUCLEOTIDE SEQUENCE [LARGE SCALE GENOMIC DNA]</scope>
    <source>
        <strain evidence="6 7">ALBI9_A</strain>
    </source>
</reference>
<dbReference type="GO" id="GO:0046872">
    <property type="term" value="F:metal ion binding"/>
    <property type="evidence" value="ECO:0007669"/>
    <property type="project" value="UniProtKB-KW"/>
</dbReference>